<keyword evidence="4 10" id="KW-0863">Zinc-finger</keyword>
<dbReference type="GO" id="GO:0046983">
    <property type="term" value="F:protein dimerization activity"/>
    <property type="evidence" value="ECO:0007669"/>
    <property type="project" value="InterPro"/>
</dbReference>
<organism evidence="13 14">
    <name type="scientific">Lactuca sativa</name>
    <name type="common">Garden lettuce</name>
    <dbReference type="NCBI Taxonomy" id="4236"/>
    <lineage>
        <taxon>Eukaryota</taxon>
        <taxon>Viridiplantae</taxon>
        <taxon>Streptophyta</taxon>
        <taxon>Embryophyta</taxon>
        <taxon>Tracheophyta</taxon>
        <taxon>Spermatophyta</taxon>
        <taxon>Magnoliopsida</taxon>
        <taxon>eudicotyledons</taxon>
        <taxon>Gunneridae</taxon>
        <taxon>Pentapetalae</taxon>
        <taxon>asterids</taxon>
        <taxon>campanulids</taxon>
        <taxon>Asterales</taxon>
        <taxon>Asteraceae</taxon>
        <taxon>Cichorioideae</taxon>
        <taxon>Cichorieae</taxon>
        <taxon>Lactucinae</taxon>
        <taxon>Lactuca</taxon>
    </lineage>
</organism>
<protein>
    <recommendedName>
        <fullName evidence="12">BED-type domain-containing protein</fullName>
    </recommendedName>
</protein>
<dbReference type="Proteomes" id="UP000235145">
    <property type="component" value="Unassembled WGS sequence"/>
</dbReference>
<evidence type="ECO:0000256" key="9">
    <source>
        <dbReference type="ARBA" id="ARBA00023242"/>
    </source>
</evidence>
<dbReference type="AlphaFoldDB" id="A0A9R1VC09"/>
<proteinExistence type="predicted"/>
<dbReference type="InterPro" id="IPR012337">
    <property type="entry name" value="RNaseH-like_sf"/>
</dbReference>
<comment type="subunit">
    <text evidence="2">Homodimer.</text>
</comment>
<evidence type="ECO:0000313" key="13">
    <source>
        <dbReference type="EMBL" id="KAJ0201945.1"/>
    </source>
</evidence>
<comment type="subcellular location">
    <subcellularLocation>
        <location evidence="1">Nucleus</location>
    </subcellularLocation>
</comment>
<keyword evidence="14" id="KW-1185">Reference proteome</keyword>
<evidence type="ECO:0000256" key="11">
    <source>
        <dbReference type="SAM" id="MobiDB-lite"/>
    </source>
</evidence>
<feature type="compositionally biased region" description="Acidic residues" evidence="11">
    <location>
        <begin position="23"/>
        <end position="45"/>
    </location>
</feature>
<name>A0A9R1VC09_LACSA</name>
<keyword evidence="5" id="KW-0862">Zinc</keyword>
<keyword evidence="3" id="KW-0479">Metal-binding</keyword>
<evidence type="ECO:0000256" key="7">
    <source>
        <dbReference type="ARBA" id="ARBA00023125"/>
    </source>
</evidence>
<feature type="domain" description="BED-type" evidence="12">
    <location>
        <begin position="53"/>
        <end position="108"/>
    </location>
</feature>
<evidence type="ECO:0000256" key="4">
    <source>
        <dbReference type="ARBA" id="ARBA00022771"/>
    </source>
</evidence>
<dbReference type="GO" id="GO:0008270">
    <property type="term" value="F:zinc ion binding"/>
    <property type="evidence" value="ECO:0007669"/>
    <property type="project" value="UniProtKB-KW"/>
</dbReference>
<dbReference type="SMART" id="SM00614">
    <property type="entry name" value="ZnF_BED"/>
    <property type="match status" value="1"/>
</dbReference>
<gene>
    <name evidence="13" type="ORF">LSAT_V11C600322800</name>
</gene>
<dbReference type="GO" id="GO:0005634">
    <property type="term" value="C:nucleus"/>
    <property type="evidence" value="ECO:0007669"/>
    <property type="project" value="UniProtKB-SubCell"/>
</dbReference>
<dbReference type="PROSITE" id="PS50808">
    <property type="entry name" value="ZF_BED"/>
    <property type="match status" value="1"/>
</dbReference>
<dbReference type="Pfam" id="PF14372">
    <property type="entry name" value="hAT-like_RNase-H"/>
    <property type="match status" value="1"/>
</dbReference>
<dbReference type="InterPro" id="IPR025525">
    <property type="entry name" value="hAT-like_transposase_RNase-H"/>
</dbReference>
<accession>A0A9R1VC09</accession>
<evidence type="ECO:0000259" key="12">
    <source>
        <dbReference type="PROSITE" id="PS50808"/>
    </source>
</evidence>
<feature type="region of interest" description="Disordered" evidence="11">
    <location>
        <begin position="410"/>
        <end position="433"/>
    </location>
</feature>
<dbReference type="Pfam" id="PF05699">
    <property type="entry name" value="Dimer_Tnp_hAT"/>
    <property type="match status" value="1"/>
</dbReference>
<dbReference type="SUPFAM" id="SSF53098">
    <property type="entry name" value="Ribonuclease H-like"/>
    <property type="match status" value="1"/>
</dbReference>
<dbReference type="InterPro" id="IPR008906">
    <property type="entry name" value="HATC_C_dom"/>
</dbReference>
<evidence type="ECO:0000256" key="8">
    <source>
        <dbReference type="ARBA" id="ARBA00023163"/>
    </source>
</evidence>
<keyword evidence="8" id="KW-0804">Transcription</keyword>
<evidence type="ECO:0000256" key="5">
    <source>
        <dbReference type="ARBA" id="ARBA00022833"/>
    </source>
</evidence>
<evidence type="ECO:0000313" key="14">
    <source>
        <dbReference type="Proteomes" id="UP000235145"/>
    </source>
</evidence>
<comment type="caution">
    <text evidence="13">The sequence shown here is derived from an EMBL/GenBank/DDBJ whole genome shotgun (WGS) entry which is preliminary data.</text>
</comment>
<evidence type="ECO:0000256" key="10">
    <source>
        <dbReference type="PROSITE-ProRule" id="PRU00027"/>
    </source>
</evidence>
<evidence type="ECO:0000256" key="1">
    <source>
        <dbReference type="ARBA" id="ARBA00004123"/>
    </source>
</evidence>
<feature type="region of interest" description="Disordered" evidence="11">
    <location>
        <begin position="1"/>
        <end position="53"/>
    </location>
</feature>
<dbReference type="GO" id="GO:0003677">
    <property type="term" value="F:DNA binding"/>
    <property type="evidence" value="ECO:0007669"/>
    <property type="project" value="UniProtKB-KW"/>
</dbReference>
<evidence type="ECO:0000256" key="3">
    <source>
        <dbReference type="ARBA" id="ARBA00022723"/>
    </source>
</evidence>
<dbReference type="InterPro" id="IPR003656">
    <property type="entry name" value="Znf_BED"/>
</dbReference>
<keyword evidence="6" id="KW-0805">Transcription regulation</keyword>
<dbReference type="SUPFAM" id="SSF140996">
    <property type="entry name" value="Hermes dimerisation domain"/>
    <property type="match status" value="1"/>
</dbReference>
<evidence type="ECO:0000256" key="6">
    <source>
        <dbReference type="ARBA" id="ARBA00023015"/>
    </source>
</evidence>
<dbReference type="PANTHER" id="PTHR46481:SF8">
    <property type="entry name" value="ZINC FINGER BED DOMAIN-CONTAINING PROTEIN RICESLEEPER 1-LIKE"/>
    <property type="match status" value="1"/>
</dbReference>
<dbReference type="EMBL" id="NBSK02000006">
    <property type="protein sequence ID" value="KAJ0201945.1"/>
    <property type="molecule type" value="Genomic_DNA"/>
</dbReference>
<dbReference type="InterPro" id="IPR036236">
    <property type="entry name" value="Znf_C2H2_sf"/>
</dbReference>
<dbReference type="PANTHER" id="PTHR46481">
    <property type="entry name" value="ZINC FINGER BED DOMAIN-CONTAINING PROTEIN 4"/>
    <property type="match status" value="1"/>
</dbReference>
<sequence length="740" mass="85384">MKEIIDGSKSTENANRNLRDEPDPIIDVDDENNEPENDVDDVNDETENKGDRPKRSFVWDHFTRIKGSKIKVECTYCKIIMAGGSKKNGTSTMSYHLKNVCKRSPLYKKTNMKKQSTLNFKPAIKGEFGGSLTSHHFNQEKARKFLARMCIKDNRPFSIVDDEGFKEFVWEINPMFKFPSRWTVAKDCLSIYEEEKKKLKRLLKNQTVSLTTDTWTSVQNFNYMCLTAHWVDENWTLNKRILNFCQTPNHKGVTIGKLVYRCLQEWGIDRILTITVDNASSNDGAIKYLRSMLKGSRSVLDCKYLHLRCCAHIINLVVRDGLDEQFDTVTKIRSAVKYVRSSPSRYESFKECVEFEKIESKSKPCLDVDTRWNSTFLMLETAEKYSKAFDRLQEIDINYSSYFYSELNDDDDDDNEKSTRKRKKNDRALGAPEEEDWEKARHFMEFLKIFCNVTKKVPGNKYVTSNLFVGELVTMHEAISSMCLNIDEKKKKMALSMKAKYDKYWDNLDNMNFLLHVALVLDPRNKMFFLDYCLGLFMVKVNKVNHRVLETLRELFTHYKKIEDKDNEKNTSGSSSSTTTSFSSVIDLDLDDGYAKYLENRGKGVNNTELDIYLADTTEKKSKGGDFDVLSWWKLNSGKYPVLSKIAKHVLGMPISTVASESAFSTGGRVIDKFRSSLTPNTAKALICTQDWLRATSPDLQETPIHGLQLEELLVNLDNLEIDYFEKGKRSSDDCAMDED</sequence>
<keyword evidence="7" id="KW-0238">DNA-binding</keyword>
<dbReference type="InterPro" id="IPR052035">
    <property type="entry name" value="ZnF_BED_domain_contain"/>
</dbReference>
<dbReference type="Gene3D" id="1.10.10.1070">
    <property type="entry name" value="Zinc finger, BED domain-containing"/>
    <property type="match status" value="1"/>
</dbReference>
<evidence type="ECO:0000256" key="2">
    <source>
        <dbReference type="ARBA" id="ARBA00011738"/>
    </source>
</evidence>
<dbReference type="Pfam" id="PF02892">
    <property type="entry name" value="zf-BED"/>
    <property type="match status" value="1"/>
</dbReference>
<dbReference type="SUPFAM" id="SSF57667">
    <property type="entry name" value="beta-beta-alpha zinc fingers"/>
    <property type="match status" value="1"/>
</dbReference>
<keyword evidence="9" id="KW-0539">Nucleus</keyword>
<reference evidence="13 14" key="1">
    <citation type="journal article" date="2017" name="Nat. Commun.">
        <title>Genome assembly with in vitro proximity ligation data and whole-genome triplication in lettuce.</title>
        <authorList>
            <person name="Reyes-Chin-Wo S."/>
            <person name="Wang Z."/>
            <person name="Yang X."/>
            <person name="Kozik A."/>
            <person name="Arikit S."/>
            <person name="Song C."/>
            <person name="Xia L."/>
            <person name="Froenicke L."/>
            <person name="Lavelle D.O."/>
            <person name="Truco M.J."/>
            <person name="Xia R."/>
            <person name="Zhu S."/>
            <person name="Xu C."/>
            <person name="Xu H."/>
            <person name="Xu X."/>
            <person name="Cox K."/>
            <person name="Korf I."/>
            <person name="Meyers B.C."/>
            <person name="Michelmore R.W."/>
        </authorList>
    </citation>
    <scope>NUCLEOTIDE SEQUENCE [LARGE SCALE GENOMIC DNA]</scope>
    <source>
        <strain evidence="14">cv. Salinas</strain>
        <tissue evidence="13">Seedlings</tissue>
    </source>
</reference>